<organism evidence="5 6">
    <name type="scientific">Tahibacter aquaticus</name>
    <dbReference type="NCBI Taxonomy" id="520092"/>
    <lineage>
        <taxon>Bacteria</taxon>
        <taxon>Pseudomonadati</taxon>
        <taxon>Pseudomonadota</taxon>
        <taxon>Gammaproteobacteria</taxon>
        <taxon>Lysobacterales</taxon>
        <taxon>Rhodanobacteraceae</taxon>
        <taxon>Tahibacter</taxon>
    </lineage>
</organism>
<dbReference type="GO" id="GO:0000160">
    <property type="term" value="P:phosphorelay signal transduction system"/>
    <property type="evidence" value="ECO:0007669"/>
    <property type="project" value="UniProtKB-KW"/>
</dbReference>
<dbReference type="CDD" id="cd16917">
    <property type="entry name" value="HATPase_UhpB-NarQ-NarX-like"/>
    <property type="match status" value="1"/>
</dbReference>
<evidence type="ECO:0000256" key="3">
    <source>
        <dbReference type="ARBA" id="ARBA00023012"/>
    </source>
</evidence>
<keyword evidence="4" id="KW-0812">Transmembrane</keyword>
<feature type="transmembrane region" description="Helical" evidence="4">
    <location>
        <begin position="203"/>
        <end position="224"/>
    </location>
</feature>
<keyword evidence="3" id="KW-0902">Two-component regulatory system</keyword>
<evidence type="ECO:0000256" key="2">
    <source>
        <dbReference type="ARBA" id="ARBA00022777"/>
    </source>
</evidence>
<feature type="transmembrane region" description="Helical" evidence="4">
    <location>
        <begin position="325"/>
        <end position="346"/>
    </location>
</feature>
<evidence type="ECO:0000313" key="6">
    <source>
        <dbReference type="Proteomes" id="UP000295293"/>
    </source>
</evidence>
<dbReference type="EMBL" id="SNZH01000005">
    <property type="protein sequence ID" value="TDR44925.1"/>
    <property type="molecule type" value="Genomic_DNA"/>
</dbReference>
<evidence type="ECO:0000256" key="4">
    <source>
        <dbReference type="SAM" id="Phobius"/>
    </source>
</evidence>
<feature type="transmembrane region" description="Helical" evidence="4">
    <location>
        <begin position="230"/>
        <end position="250"/>
    </location>
</feature>
<dbReference type="SUPFAM" id="SSF55874">
    <property type="entry name" value="ATPase domain of HSP90 chaperone/DNA topoisomerase II/histidine kinase"/>
    <property type="match status" value="1"/>
</dbReference>
<keyword evidence="6" id="KW-1185">Reference proteome</keyword>
<proteinExistence type="predicted"/>
<dbReference type="GO" id="GO:0016301">
    <property type="term" value="F:kinase activity"/>
    <property type="evidence" value="ECO:0007669"/>
    <property type="project" value="UniProtKB-KW"/>
</dbReference>
<dbReference type="AlphaFoldDB" id="A0A4R6Z090"/>
<name>A0A4R6Z090_9GAMM</name>
<evidence type="ECO:0000313" key="5">
    <source>
        <dbReference type="EMBL" id="TDR44925.1"/>
    </source>
</evidence>
<gene>
    <name evidence="5" type="ORF">DFR29_105108</name>
</gene>
<keyword evidence="1" id="KW-0808">Transferase</keyword>
<dbReference type="Proteomes" id="UP000295293">
    <property type="component" value="Unassembled WGS sequence"/>
</dbReference>
<reference evidence="5 6" key="1">
    <citation type="submission" date="2019-03" db="EMBL/GenBank/DDBJ databases">
        <title>Genomic Encyclopedia of Type Strains, Phase IV (KMG-IV): sequencing the most valuable type-strain genomes for metagenomic binning, comparative biology and taxonomic classification.</title>
        <authorList>
            <person name="Goeker M."/>
        </authorList>
    </citation>
    <scope>NUCLEOTIDE SEQUENCE [LARGE SCALE GENOMIC DNA]</scope>
    <source>
        <strain evidence="5 6">DSM 21667</strain>
    </source>
</reference>
<feature type="transmembrane region" description="Helical" evidence="4">
    <location>
        <begin position="14"/>
        <end position="31"/>
    </location>
</feature>
<feature type="transmembrane region" description="Helical" evidence="4">
    <location>
        <begin position="175"/>
        <end position="196"/>
    </location>
</feature>
<dbReference type="InterPro" id="IPR036890">
    <property type="entry name" value="HATPase_C_sf"/>
</dbReference>
<comment type="caution">
    <text evidence="5">The sequence shown here is derived from an EMBL/GenBank/DDBJ whole genome shotgun (WGS) entry which is preliminary data.</text>
</comment>
<dbReference type="Gene3D" id="3.30.565.10">
    <property type="entry name" value="Histidine kinase-like ATPase, C-terminal domain"/>
    <property type="match status" value="1"/>
</dbReference>
<sequence length="606" mass="66026">MAGAATLAATVRRAVFWSSLCIAVAALLLGYRYRIADTTACPVALERLADAVQPRDGPAGGALHIERYRFTFQASAENRETLAISLGEAVPFYRLWINNANLTPEIDLQQRNVRDIGPHLHRIPADALAVGSNVALLELPRAAELGELRLSQVCIGDAALLAAASRGNWWRMVGIPSACVLLFCVFAALALAAWLLSARHPAYAWYFVCLLLMLARAVYVATSARPGTPLAWIALDNIAIALQPYALYCFMRAYWRFSLPWLSLLLGIGTSGALLCCAALLRWPELPQLQSIYLLFLLLSTGGGMLAVAAITRGVRILQQTERSFVLWTGVVAYAGSLLEIANVFLPFEQRWMWTAPPATAVLAMGLGKLLLHRLVLGADLMTHAANVLAQNIDQGAAATSAQTAAAWDEVSAQLAHQERGRLIRDIHDGFGSRLVAILLRARRELPHSSVQRNLQRALLDMRLMIDALDETSRSLGLALACLRHRTAATLDAAGIAGEWQLDAVDSVRIDDRRKLMHLFRCLAELLGNCAEHSGADTLTLHAAVANRRIVLRLQDNGRGVADPAQLRGHGLRRARHHVDCIDGELHFAAADAGSGLHCELRLPLF</sequence>
<accession>A0A4R6Z090</accession>
<protein>
    <submittedName>
        <fullName evidence="5">Signal transduction histidine kinase</fullName>
    </submittedName>
</protein>
<evidence type="ECO:0000256" key="1">
    <source>
        <dbReference type="ARBA" id="ARBA00022679"/>
    </source>
</evidence>
<keyword evidence="4" id="KW-1133">Transmembrane helix</keyword>
<feature type="transmembrane region" description="Helical" evidence="4">
    <location>
        <begin position="293"/>
        <end position="313"/>
    </location>
</feature>
<dbReference type="PANTHER" id="PTHR24421">
    <property type="entry name" value="NITRATE/NITRITE SENSOR PROTEIN NARX-RELATED"/>
    <property type="match status" value="1"/>
</dbReference>
<dbReference type="InterPro" id="IPR050482">
    <property type="entry name" value="Sensor_HK_TwoCompSys"/>
</dbReference>
<keyword evidence="4" id="KW-0472">Membrane</keyword>
<keyword evidence="2 5" id="KW-0418">Kinase</keyword>
<feature type="transmembrane region" description="Helical" evidence="4">
    <location>
        <begin position="262"/>
        <end position="281"/>
    </location>
</feature>